<reference evidence="3" key="2">
    <citation type="submission" date="2019-02" db="EMBL/GenBank/DDBJ databases">
        <title>Opniocepnalus argus Var Kimnra genome.</title>
        <authorList>
            <person name="Zhou C."/>
            <person name="Xiao S."/>
        </authorList>
    </citation>
    <scope>NUCLEOTIDE SEQUENCE [LARGE SCALE GENOMIC DNA]</scope>
</reference>
<keyword evidence="1" id="KW-1133">Transmembrane helix</keyword>
<gene>
    <name evidence="2" type="ORF">EXN66_Car013662</name>
</gene>
<evidence type="ECO:0000313" key="2">
    <source>
        <dbReference type="EMBL" id="KAF3697981.1"/>
    </source>
</evidence>
<reference evidence="2 3" key="1">
    <citation type="submission" date="2019-02" db="EMBL/GenBank/DDBJ databases">
        <title>Opniocepnalus argus genome.</title>
        <authorList>
            <person name="Zhou C."/>
            <person name="Xiao S."/>
        </authorList>
    </citation>
    <scope>NUCLEOTIDE SEQUENCE [LARGE SCALE GENOMIC DNA]</scope>
    <source>
        <strain evidence="2">OARG1902GOOAL</strain>
        <tissue evidence="2">Muscle</tissue>
    </source>
</reference>
<name>A0A6G1Q5T4_CHAAH</name>
<dbReference type="Proteomes" id="UP000503349">
    <property type="component" value="Chromosome 13"/>
</dbReference>
<evidence type="ECO:0000256" key="1">
    <source>
        <dbReference type="SAM" id="Phobius"/>
    </source>
</evidence>
<keyword evidence="1" id="KW-0472">Membrane</keyword>
<keyword evidence="1" id="KW-0812">Transmembrane</keyword>
<protein>
    <submittedName>
        <fullName evidence="2">Uncharacterized protein</fullName>
    </submittedName>
</protein>
<proteinExistence type="predicted"/>
<dbReference type="EMBL" id="CM015724">
    <property type="protein sequence ID" value="KAF3697981.1"/>
    <property type="molecule type" value="Genomic_DNA"/>
</dbReference>
<evidence type="ECO:0000313" key="3">
    <source>
        <dbReference type="Proteomes" id="UP000503349"/>
    </source>
</evidence>
<dbReference type="AlphaFoldDB" id="A0A6G1Q5T4"/>
<sequence length="96" mass="10047">MDAKRVETVSARVDAAVASPVLSPVVFYVTAPPQGNLKNVMIARRMLHPPSHKLILPRAAFLGAVILCIGASALSHTTIAAPVGACQGLPQTFISF</sequence>
<feature type="transmembrane region" description="Helical" evidence="1">
    <location>
        <begin position="54"/>
        <end position="74"/>
    </location>
</feature>
<keyword evidence="3" id="KW-1185">Reference proteome</keyword>
<organism evidence="2 3">
    <name type="scientific">Channa argus</name>
    <name type="common">Northern snakehead</name>
    <name type="synonym">Ophicephalus argus</name>
    <dbReference type="NCBI Taxonomy" id="215402"/>
    <lineage>
        <taxon>Eukaryota</taxon>
        <taxon>Metazoa</taxon>
        <taxon>Chordata</taxon>
        <taxon>Craniata</taxon>
        <taxon>Vertebrata</taxon>
        <taxon>Euteleostomi</taxon>
        <taxon>Actinopterygii</taxon>
        <taxon>Neopterygii</taxon>
        <taxon>Teleostei</taxon>
        <taxon>Neoteleostei</taxon>
        <taxon>Acanthomorphata</taxon>
        <taxon>Anabantaria</taxon>
        <taxon>Anabantiformes</taxon>
        <taxon>Channoidei</taxon>
        <taxon>Channidae</taxon>
        <taxon>Channa</taxon>
    </lineage>
</organism>
<accession>A0A6G1Q5T4</accession>